<reference evidence="2" key="1">
    <citation type="journal article" date="2012" name="PLoS Genet.">
        <title>Comparative Genomics of Plant-Associated Pseudomonas spp.: Insights into Diversity and Inheritance of Traits Involved in Multitrophic Interactions.</title>
        <authorList>
            <person name="Loper J.E."/>
            <person name="Hassan K.A."/>
            <person name="Mavrodi D.V."/>
            <person name="Davis E.W.II."/>
            <person name="Lim C.K."/>
            <person name="Shaffer B.T."/>
            <person name="Elbourne L.D."/>
            <person name="Stockwell V.O."/>
            <person name="Hartney S.L."/>
            <person name="Breakwell K."/>
            <person name="Henkels M.D."/>
            <person name="Tetu S.G."/>
            <person name="Rangel L.I."/>
            <person name="Kidarsa T.A."/>
            <person name="Wilson N.L."/>
            <person name="van de Mortel J.E."/>
            <person name="Song C."/>
            <person name="Blumhagen R."/>
            <person name="Radune D."/>
            <person name="Hostetler J.B."/>
            <person name="Brinkac L.M."/>
            <person name="Durkin A.S."/>
            <person name="Kluepfel D.A."/>
            <person name="Wechter W.P."/>
            <person name="Anderson A.J."/>
            <person name="Kim Y.C."/>
            <person name="Pierson L.S.III."/>
            <person name="Pierson E.A."/>
            <person name="Lindow S.E."/>
            <person name="Kobayashi D.Y."/>
            <person name="Raaijmakers J.M."/>
            <person name="Weller D.M."/>
            <person name="Thomashow L.S."/>
            <person name="Allen A.E."/>
            <person name="Paulsen I.T."/>
        </authorList>
    </citation>
    <scope>NUCLEOTIDE SEQUENCE [LARGE SCALE GENOMIC DNA]</scope>
    <source>
        <strain evidence="2">Q2-87</strain>
    </source>
</reference>
<accession>J2EXD1</accession>
<proteinExistence type="predicted"/>
<feature type="compositionally biased region" description="Polar residues" evidence="1">
    <location>
        <begin position="140"/>
        <end position="150"/>
    </location>
</feature>
<dbReference type="EMBL" id="AGBM01000001">
    <property type="protein sequence ID" value="EJL01223.1"/>
    <property type="molecule type" value="Genomic_DNA"/>
</dbReference>
<gene>
    <name evidence="2" type="ORF">PflQ2_3997</name>
</gene>
<dbReference type="Proteomes" id="UP000007289">
    <property type="component" value="Chromosome"/>
</dbReference>
<dbReference type="HOGENOM" id="CLU_519587_0_0_6"/>
<name>J2EXD1_PSEFQ</name>
<organism evidence="2">
    <name type="scientific">Pseudomonas fluorescens (strain Q2-87)</name>
    <dbReference type="NCBI Taxonomy" id="1038922"/>
    <lineage>
        <taxon>Bacteria</taxon>
        <taxon>Pseudomonadati</taxon>
        <taxon>Pseudomonadota</taxon>
        <taxon>Gammaproteobacteria</taxon>
        <taxon>Pseudomonadales</taxon>
        <taxon>Pseudomonadaceae</taxon>
        <taxon>Pseudomonas</taxon>
    </lineage>
</organism>
<feature type="compositionally biased region" description="Polar residues" evidence="1">
    <location>
        <begin position="367"/>
        <end position="377"/>
    </location>
</feature>
<evidence type="ECO:0000313" key="2">
    <source>
        <dbReference type="EMBL" id="EJL01223.1"/>
    </source>
</evidence>
<feature type="region of interest" description="Disordered" evidence="1">
    <location>
        <begin position="16"/>
        <end position="69"/>
    </location>
</feature>
<feature type="region of interest" description="Disordered" evidence="1">
    <location>
        <begin position="138"/>
        <end position="184"/>
    </location>
</feature>
<protein>
    <submittedName>
        <fullName evidence="2">Uncharacterized protein</fullName>
    </submittedName>
</protein>
<dbReference type="AlphaFoldDB" id="J2EXD1"/>
<comment type="caution">
    <text evidence="2">The sequence shown here is derived from an EMBL/GenBank/DDBJ whole genome shotgun (WGS) entry which is preliminary data.</text>
</comment>
<sequence>MYLSVVPAAKRHESIEVDQSEWPGAQTSHTEAATPLRYHPRPRSTDQHLTSPHQPHHLPGFDSLTTHSLRHRRPCERAQDSIQCNGYKRANMNPTAPHWICNGFPTRCLNALPTDCDSASRGQPALSLSAPVQRLIPQGLATNGHDSSSGNRRRPLPRMRLSARADQRDSADNPLPPRTPPAGYGRAALRDAEKGDRFIFPTQLSAAPALAALSAHQQYARPHLRNGLYLSVVPAAKRHESIEVDQSEWPGAQTSHTEAAAPLRYHPRPRSTDQHLTSPHQPHHLPGFDSLTTHSLRHRRPCERAQDSIQCNGYKRANMNPTAPHWICNGFPTRCLNALPTDCDSASRGQPALSLSAPVQRLIPQGLATNGHDSSSGNRRRPLPRMRLSARADQRDSADNPLPPRTPPAGYGRAALRDAGNSVKQYVPFWAYRVPPSVEAFSVAEDLKINLSPFFGSVPPDAFMMTLTCLPSLDTLFCWSWIPLLSKVGEESRTLDLQAGNVRIKVSNSRIVFFINAPTTSFIL</sequence>
<dbReference type="PATRIC" id="fig|1038922.3.peg.1518"/>
<feature type="region of interest" description="Disordered" evidence="1">
    <location>
        <begin position="365"/>
        <end position="410"/>
    </location>
</feature>
<evidence type="ECO:0000256" key="1">
    <source>
        <dbReference type="SAM" id="MobiDB-lite"/>
    </source>
</evidence>